<sequence length="233" mass="23338">MPSKSIATKIAAITLALSAVASPLAANAASGPLADRYAAGQSAASSTAVSIAPAIRLADPLELAKQYAPDTVPEWEKALAAFNSLTKSAAVLTISESAEGLKSGTFQTVAAVKLSPADIKPGSATLKAVPIGQAQALKAGIVSQGEIKALKLSASQAAVPGTAATLTKADAVGLPAGQTAVTTAAAAQPGPLFQARIDLGKTAESKDAEAIRQSLAKLLKLYQAEIEELQDGK</sequence>
<dbReference type="EMBL" id="JACJVO010000031">
    <property type="protein sequence ID" value="MBB6733846.1"/>
    <property type="molecule type" value="Genomic_DNA"/>
</dbReference>
<keyword evidence="1" id="KW-0732">Signal</keyword>
<reference evidence="2 3" key="1">
    <citation type="submission" date="2020-08" db="EMBL/GenBank/DDBJ databases">
        <title>Cohnella phylogeny.</title>
        <authorList>
            <person name="Dunlap C."/>
        </authorList>
    </citation>
    <scope>NUCLEOTIDE SEQUENCE [LARGE SCALE GENOMIC DNA]</scope>
    <source>
        <strain evidence="2 3">CBP 2801</strain>
    </source>
</reference>
<keyword evidence="3" id="KW-1185">Reference proteome</keyword>
<evidence type="ECO:0000313" key="3">
    <source>
        <dbReference type="Proteomes" id="UP000564644"/>
    </source>
</evidence>
<feature type="chain" id="PRO_5030932566" evidence="1">
    <location>
        <begin position="29"/>
        <end position="233"/>
    </location>
</feature>
<gene>
    <name evidence="2" type="ORF">H7C18_23250</name>
</gene>
<dbReference type="Proteomes" id="UP000564644">
    <property type="component" value="Unassembled WGS sequence"/>
</dbReference>
<evidence type="ECO:0000256" key="1">
    <source>
        <dbReference type="SAM" id="SignalP"/>
    </source>
</evidence>
<evidence type="ECO:0000313" key="2">
    <source>
        <dbReference type="EMBL" id="MBB6733846.1"/>
    </source>
</evidence>
<accession>A0A7X0SPS3</accession>
<protein>
    <submittedName>
        <fullName evidence="2">Uncharacterized protein</fullName>
    </submittedName>
</protein>
<proteinExistence type="predicted"/>
<organism evidence="2 3">
    <name type="scientific">Cohnella zeiphila</name>
    <dbReference type="NCBI Taxonomy" id="2761120"/>
    <lineage>
        <taxon>Bacteria</taxon>
        <taxon>Bacillati</taxon>
        <taxon>Bacillota</taxon>
        <taxon>Bacilli</taxon>
        <taxon>Bacillales</taxon>
        <taxon>Paenibacillaceae</taxon>
        <taxon>Cohnella</taxon>
    </lineage>
</organism>
<feature type="signal peptide" evidence="1">
    <location>
        <begin position="1"/>
        <end position="28"/>
    </location>
</feature>
<comment type="caution">
    <text evidence="2">The sequence shown here is derived from an EMBL/GenBank/DDBJ whole genome shotgun (WGS) entry which is preliminary data.</text>
</comment>
<name>A0A7X0SPS3_9BACL</name>
<dbReference type="AlphaFoldDB" id="A0A7X0SPS3"/>
<dbReference type="RefSeq" id="WP_185131503.1">
    <property type="nucleotide sequence ID" value="NZ_JACJVO010000031.1"/>
</dbReference>